<sequence length="36" mass="3948">MKSLKAFYNEVVATHLSLKSILIPIGDGMTVSKVKK</sequence>
<keyword evidence="1" id="KW-0489">Methyltransferase</keyword>
<comment type="caution">
    <text evidence="1">The sequence shown here is derived from an EMBL/GenBank/DDBJ whole genome shotgun (WGS) entry which is preliminary data.</text>
</comment>
<gene>
    <name evidence="1" type="ORF">COI65_25715</name>
</gene>
<name>A0A2B5WW94_9BACI</name>
<dbReference type="EMBL" id="NUUQ01000066">
    <property type="protein sequence ID" value="PHG56552.1"/>
    <property type="molecule type" value="Genomic_DNA"/>
</dbReference>
<evidence type="ECO:0000313" key="2">
    <source>
        <dbReference type="Proteomes" id="UP000222503"/>
    </source>
</evidence>
<keyword evidence="1" id="KW-0808">Transferase</keyword>
<dbReference type="GO" id="GO:0008168">
    <property type="term" value="F:methyltransferase activity"/>
    <property type="evidence" value="ECO:0007669"/>
    <property type="project" value="UniProtKB-KW"/>
</dbReference>
<protein>
    <submittedName>
        <fullName evidence="1">Methyltransferase</fullName>
    </submittedName>
</protein>
<organism evidence="1 2">
    <name type="scientific">Bacillus wiedmannii</name>
    <dbReference type="NCBI Taxonomy" id="1890302"/>
    <lineage>
        <taxon>Bacteria</taxon>
        <taxon>Bacillati</taxon>
        <taxon>Bacillota</taxon>
        <taxon>Bacilli</taxon>
        <taxon>Bacillales</taxon>
        <taxon>Bacillaceae</taxon>
        <taxon>Bacillus</taxon>
        <taxon>Bacillus cereus group</taxon>
    </lineage>
</organism>
<evidence type="ECO:0000313" key="1">
    <source>
        <dbReference type="EMBL" id="PHG56552.1"/>
    </source>
</evidence>
<proteinExistence type="predicted"/>
<reference evidence="1 2" key="1">
    <citation type="submission" date="2017-09" db="EMBL/GenBank/DDBJ databases">
        <title>Large-scale bioinformatics analysis of Bacillus genomes uncovers conserved roles of natural products in bacterial physiology.</title>
        <authorList>
            <consortium name="Agbiome Team Llc"/>
            <person name="Bleich R.M."/>
            <person name="Grubbs K.J."/>
            <person name="Santa Maria K.C."/>
            <person name="Allen S.E."/>
            <person name="Farag S."/>
            <person name="Shank E.A."/>
            <person name="Bowers A."/>
        </authorList>
    </citation>
    <scope>NUCLEOTIDE SEQUENCE [LARGE SCALE GENOMIC DNA]</scope>
    <source>
        <strain evidence="1 2">AFS029838</strain>
    </source>
</reference>
<accession>A0A2B5WW94</accession>
<dbReference type="GO" id="GO:0032259">
    <property type="term" value="P:methylation"/>
    <property type="evidence" value="ECO:0007669"/>
    <property type="project" value="UniProtKB-KW"/>
</dbReference>
<dbReference type="Proteomes" id="UP000222503">
    <property type="component" value="Unassembled WGS sequence"/>
</dbReference>
<dbReference type="AlphaFoldDB" id="A0A2B5WW94"/>